<dbReference type="Gene3D" id="1.10.10.10">
    <property type="entry name" value="Winged helix-like DNA-binding domain superfamily/Winged helix DNA-binding domain"/>
    <property type="match status" value="1"/>
</dbReference>
<dbReference type="PANTHER" id="PTHR36766:SF38">
    <property type="entry name" value="DISEASE RESISTANCE PROTEIN RGA3"/>
    <property type="match status" value="1"/>
</dbReference>
<evidence type="ECO:0000259" key="7">
    <source>
        <dbReference type="Pfam" id="PF18052"/>
    </source>
</evidence>
<evidence type="ECO:0000256" key="1">
    <source>
        <dbReference type="ARBA" id="ARBA00022614"/>
    </source>
</evidence>
<reference evidence="12 13" key="1">
    <citation type="submission" date="2024-08" db="EMBL/GenBank/DDBJ databases">
        <title>Insights into the chromosomal genome structure of Flemingia macrophylla.</title>
        <authorList>
            <person name="Ding Y."/>
            <person name="Zhao Y."/>
            <person name="Bi W."/>
            <person name="Wu M."/>
            <person name="Zhao G."/>
            <person name="Gong Y."/>
            <person name="Li W."/>
            <person name="Zhang P."/>
        </authorList>
    </citation>
    <scope>NUCLEOTIDE SEQUENCE [LARGE SCALE GENOMIC DNA]</scope>
    <source>
        <strain evidence="12">DYQJB</strain>
        <tissue evidence="12">Leaf</tissue>
    </source>
</reference>
<dbReference type="InterPro" id="IPR002182">
    <property type="entry name" value="NB-ARC"/>
</dbReference>
<sequence length="1020" mass="117136">MAEGVLFNMIEKLICKLGSMVGENWRMRDDLERMTENMTDIKPVVLDAEEQQSTNHQLQLWLHKLRDALDDADNLLDDFSTVDKKLQVMTKDKKAKKVRIFSSSSNPLLFTFKMTPKVKDIGKRLEALNVDRGIFKLTNRNLEERVVKYRETHSFIREEDVIGREKEKNHLLELLSTGVDMKENVSVVSIVGIGGLGKTALAQLLYNDKAIDLDFELKMWVCVSDDFDVKTIAKKILESKTNDEMDRVQQELRKKIEGRRYLLVLDDIWNEDREHWLKLMTLLMDGAKGSKIIITTRSEKVAKISGSSSPFLLKGLDEEQAWKLFTQLAFENGEEPHNQKLASIGKDILKKCSGVPLAIRSVGSLMYSMETENDWLNFKDKDLVTIDEEGGNTIFKLIELSYDHLPIHLKRCFAFCSLFPKDYRIEKKMLIRLWVAQGFVQSSHEKTCLEHVGNEYFMSLVYRSFLQDLQKNIDGDIYVCKMHDLMHDMAKHVSGNDCVIINKQGQNIDKGTRHLSFDSSLQVPSSLLEAAKLRTFLLQNDRELPHGMSDCYLVISSLDQLRVLDLRWSKFKMLPSCIDKLKHLRYLDLSYNFEIETLPSSITKLYNLETLLLFCCDSLRKLPNDLRNLVSLRHLDLSGCEKLAFMPRGIGKLSNLQTLKLFVLDRKSKHSGGLGELRDLNNLSDFLQIKGLECLRSKPSKAKDINLTGKSNLRRLSLGWNKHIVADNNEMDKDSLILEGLLSHNNLKSLAVRGFEGMTISSSINSFTSVVRMNLSECTRLQHLPPLHLLFNLTNLYLINLPCLVWIVINSNNDNSSTFFPSLKRIELYELHNLKGWCRCGEEKKPRDCCHGLNILDLSIVSCPNLNSLPLLSCTNYICLRKVNEKILQQAINHSKMETVELEGINGLKSVSQVLQHLTELRELSIKYCEELDPCNDEDGCYRMQWKQLTNLRRIKLCSIPKMEYVPEGLRYITTLERLTIRDCPNLKHIPEWIASLQHYEIAGCPELTSLPQGVRVSEN</sequence>
<dbReference type="PANTHER" id="PTHR36766">
    <property type="entry name" value="PLANT BROAD-SPECTRUM MILDEW RESISTANCE PROTEIN RPW8"/>
    <property type="match status" value="1"/>
</dbReference>
<keyword evidence="3" id="KW-0547">Nucleotide-binding</keyword>
<dbReference type="InterPro" id="IPR058922">
    <property type="entry name" value="WHD_DRP"/>
</dbReference>
<dbReference type="GO" id="GO:0005524">
    <property type="term" value="F:ATP binding"/>
    <property type="evidence" value="ECO:0007669"/>
    <property type="project" value="UniProtKB-KW"/>
</dbReference>
<dbReference type="InterPro" id="IPR042197">
    <property type="entry name" value="Apaf_helical"/>
</dbReference>
<evidence type="ECO:0000256" key="4">
    <source>
        <dbReference type="ARBA" id="ARBA00022821"/>
    </source>
</evidence>
<dbReference type="Pfam" id="PF23559">
    <property type="entry name" value="WHD_DRP"/>
    <property type="match status" value="1"/>
</dbReference>
<dbReference type="InterPro" id="IPR056789">
    <property type="entry name" value="LRR_R13L1-DRL21"/>
</dbReference>
<dbReference type="Gene3D" id="1.20.5.4130">
    <property type="match status" value="1"/>
</dbReference>
<keyword evidence="4" id="KW-0611">Plant defense</keyword>
<evidence type="ECO:0000256" key="3">
    <source>
        <dbReference type="ARBA" id="ARBA00022741"/>
    </source>
</evidence>
<dbReference type="InterPro" id="IPR032675">
    <property type="entry name" value="LRR_dom_sf"/>
</dbReference>
<feature type="domain" description="Disease resistance N-terminal" evidence="7">
    <location>
        <begin position="8"/>
        <end position="93"/>
    </location>
</feature>
<evidence type="ECO:0000259" key="11">
    <source>
        <dbReference type="Pfam" id="PF25019"/>
    </source>
</evidence>
<proteinExistence type="predicted"/>
<feature type="domain" description="Disease resistance protein At4g27190-like leucine-rich repeats" evidence="8">
    <location>
        <begin position="888"/>
        <end position="990"/>
    </location>
</feature>
<dbReference type="GO" id="GO:0006952">
    <property type="term" value="P:defense response"/>
    <property type="evidence" value="ECO:0007669"/>
    <property type="project" value="UniProtKB-KW"/>
</dbReference>
<dbReference type="Pfam" id="PF18052">
    <property type="entry name" value="Rx_N"/>
    <property type="match status" value="1"/>
</dbReference>
<dbReference type="Pfam" id="PF00931">
    <property type="entry name" value="NB-ARC"/>
    <property type="match status" value="1"/>
</dbReference>
<dbReference type="SUPFAM" id="SSF52058">
    <property type="entry name" value="L domain-like"/>
    <property type="match status" value="1"/>
</dbReference>
<dbReference type="SUPFAM" id="SSF52540">
    <property type="entry name" value="P-loop containing nucleoside triphosphate hydrolases"/>
    <property type="match status" value="1"/>
</dbReference>
<evidence type="ECO:0000313" key="12">
    <source>
        <dbReference type="EMBL" id="KAL2326152.1"/>
    </source>
</evidence>
<feature type="domain" description="R13L1/DRL21-like LRR repeat region" evidence="11">
    <location>
        <begin position="674"/>
        <end position="800"/>
    </location>
</feature>
<gene>
    <name evidence="12" type="ORF">Fmac_025210</name>
</gene>
<evidence type="ECO:0000259" key="6">
    <source>
        <dbReference type="Pfam" id="PF00931"/>
    </source>
</evidence>
<keyword evidence="5" id="KW-0067">ATP-binding</keyword>
<dbReference type="Pfam" id="PF25013">
    <property type="entry name" value="LRR_Zer-1"/>
    <property type="match status" value="1"/>
</dbReference>
<dbReference type="InterPro" id="IPR057135">
    <property type="entry name" value="At4g27190-like_LRR"/>
</dbReference>
<dbReference type="Pfam" id="PF25019">
    <property type="entry name" value="LRR_R13L1-DRL21"/>
    <property type="match status" value="1"/>
</dbReference>
<dbReference type="InterPro" id="IPR036388">
    <property type="entry name" value="WH-like_DNA-bd_sf"/>
</dbReference>
<dbReference type="AlphaFoldDB" id="A0ABD1LRL1"/>
<feature type="domain" description="NB-ARC" evidence="6">
    <location>
        <begin position="166"/>
        <end position="332"/>
    </location>
</feature>
<dbReference type="FunFam" id="1.10.10.10:FF:000322">
    <property type="entry name" value="Probable disease resistance protein At1g63360"/>
    <property type="match status" value="1"/>
</dbReference>
<evidence type="ECO:0000259" key="9">
    <source>
        <dbReference type="Pfam" id="PF23559"/>
    </source>
</evidence>
<dbReference type="PRINTS" id="PR00364">
    <property type="entry name" value="DISEASERSIST"/>
</dbReference>
<evidence type="ECO:0000313" key="13">
    <source>
        <dbReference type="Proteomes" id="UP001603857"/>
    </source>
</evidence>
<dbReference type="InterPro" id="IPR056845">
    <property type="entry name" value="LRR_Zer-1"/>
</dbReference>
<evidence type="ECO:0000256" key="2">
    <source>
        <dbReference type="ARBA" id="ARBA00022737"/>
    </source>
</evidence>
<dbReference type="InterPro" id="IPR027417">
    <property type="entry name" value="P-loop_NTPase"/>
</dbReference>
<evidence type="ECO:0000259" key="10">
    <source>
        <dbReference type="Pfam" id="PF25013"/>
    </source>
</evidence>
<keyword evidence="1" id="KW-0433">Leucine-rich repeat</keyword>
<dbReference type="FunFam" id="3.40.50.300:FF:001091">
    <property type="entry name" value="Probable disease resistance protein At1g61300"/>
    <property type="match status" value="1"/>
</dbReference>
<dbReference type="Proteomes" id="UP001603857">
    <property type="component" value="Unassembled WGS sequence"/>
</dbReference>
<keyword evidence="2" id="KW-0677">Repeat</keyword>
<protein>
    <submittedName>
        <fullName evidence="12">Uncharacterized protein</fullName>
    </submittedName>
</protein>
<keyword evidence="13" id="KW-1185">Reference proteome</keyword>
<feature type="domain" description="Disease resistance protein winged helix" evidence="9">
    <location>
        <begin position="418"/>
        <end position="490"/>
    </location>
</feature>
<dbReference type="Gene3D" id="3.80.10.10">
    <property type="entry name" value="Ribonuclease Inhibitor"/>
    <property type="match status" value="2"/>
</dbReference>
<dbReference type="Gene3D" id="1.10.8.430">
    <property type="entry name" value="Helical domain of apoptotic protease-activating factors"/>
    <property type="match status" value="1"/>
</dbReference>
<dbReference type="Pfam" id="PF23247">
    <property type="entry name" value="LRR_RPS2"/>
    <property type="match status" value="1"/>
</dbReference>
<feature type="domain" description="Zer-1-like leucine-rich repeats region" evidence="10">
    <location>
        <begin position="577"/>
        <end position="642"/>
    </location>
</feature>
<dbReference type="EMBL" id="JBGMDY010000008">
    <property type="protein sequence ID" value="KAL2326152.1"/>
    <property type="molecule type" value="Genomic_DNA"/>
</dbReference>
<dbReference type="GO" id="GO:0051707">
    <property type="term" value="P:response to other organism"/>
    <property type="evidence" value="ECO:0007669"/>
    <property type="project" value="UniProtKB-ARBA"/>
</dbReference>
<dbReference type="InterPro" id="IPR041118">
    <property type="entry name" value="Rx_N"/>
</dbReference>
<accession>A0ABD1LRL1</accession>
<dbReference type="Gene3D" id="3.40.50.300">
    <property type="entry name" value="P-loop containing nucleotide triphosphate hydrolases"/>
    <property type="match status" value="1"/>
</dbReference>
<organism evidence="12 13">
    <name type="scientific">Flemingia macrophylla</name>
    <dbReference type="NCBI Taxonomy" id="520843"/>
    <lineage>
        <taxon>Eukaryota</taxon>
        <taxon>Viridiplantae</taxon>
        <taxon>Streptophyta</taxon>
        <taxon>Embryophyta</taxon>
        <taxon>Tracheophyta</taxon>
        <taxon>Spermatophyta</taxon>
        <taxon>Magnoliopsida</taxon>
        <taxon>eudicotyledons</taxon>
        <taxon>Gunneridae</taxon>
        <taxon>Pentapetalae</taxon>
        <taxon>rosids</taxon>
        <taxon>fabids</taxon>
        <taxon>Fabales</taxon>
        <taxon>Fabaceae</taxon>
        <taxon>Papilionoideae</taxon>
        <taxon>50 kb inversion clade</taxon>
        <taxon>NPAAA clade</taxon>
        <taxon>indigoferoid/millettioid clade</taxon>
        <taxon>Phaseoleae</taxon>
        <taxon>Flemingia</taxon>
    </lineage>
</organism>
<evidence type="ECO:0000259" key="8">
    <source>
        <dbReference type="Pfam" id="PF23247"/>
    </source>
</evidence>
<evidence type="ECO:0000256" key="5">
    <source>
        <dbReference type="ARBA" id="ARBA00022840"/>
    </source>
</evidence>
<comment type="caution">
    <text evidence="12">The sequence shown here is derived from an EMBL/GenBank/DDBJ whole genome shotgun (WGS) entry which is preliminary data.</text>
</comment>
<dbReference type="SUPFAM" id="SSF52047">
    <property type="entry name" value="RNI-like"/>
    <property type="match status" value="1"/>
</dbReference>
<name>A0ABD1LRL1_9FABA</name>